<protein>
    <submittedName>
        <fullName evidence="1">Uncharacterized protein</fullName>
    </submittedName>
</protein>
<evidence type="ECO:0000313" key="2">
    <source>
        <dbReference type="Proteomes" id="UP001060150"/>
    </source>
</evidence>
<sequence>MTPLRENADGSVVWRYTAFNESDIESATHPPVIGYTDWWSDTVGSFVDKVVGDSGPMSPKTQVIEFDVTLGP</sequence>
<organism evidence="1 2">
    <name type="scientific">Streptomyces changanensis</name>
    <dbReference type="NCBI Taxonomy" id="2964669"/>
    <lineage>
        <taxon>Bacteria</taxon>
        <taxon>Bacillati</taxon>
        <taxon>Actinomycetota</taxon>
        <taxon>Actinomycetes</taxon>
        <taxon>Kitasatosporales</taxon>
        <taxon>Streptomycetaceae</taxon>
        <taxon>Streptomyces</taxon>
    </lineage>
</organism>
<dbReference type="EMBL" id="CP102332">
    <property type="protein sequence ID" value="UUS31545.1"/>
    <property type="molecule type" value="Genomic_DNA"/>
</dbReference>
<dbReference type="RefSeq" id="WP_232791038.1">
    <property type="nucleotide sequence ID" value="NZ_CP102332.1"/>
</dbReference>
<evidence type="ECO:0000313" key="1">
    <source>
        <dbReference type="EMBL" id="UUS31545.1"/>
    </source>
</evidence>
<keyword evidence="2" id="KW-1185">Reference proteome</keyword>
<name>A0ABY5N4U7_9ACTN</name>
<reference evidence="1" key="1">
    <citation type="submission" date="2022-08" db="EMBL/GenBank/DDBJ databases">
        <title>Streptomyces changanensis sp. nov., an actinomycete isolated from soil.</title>
        <authorList>
            <person name="Wu H."/>
            <person name="Han L."/>
        </authorList>
    </citation>
    <scope>NUCLEOTIDE SEQUENCE</scope>
    <source>
        <strain evidence="1">HL-66</strain>
    </source>
</reference>
<dbReference type="Proteomes" id="UP001060150">
    <property type="component" value="Chromosome"/>
</dbReference>
<proteinExistence type="predicted"/>
<gene>
    <name evidence="1" type="ORF">NRO40_12365</name>
</gene>
<accession>A0ABY5N4U7</accession>